<evidence type="ECO:0000256" key="1">
    <source>
        <dbReference type="SAM" id="MobiDB-lite"/>
    </source>
</evidence>
<dbReference type="OrthoDB" id="194289at2759"/>
<evidence type="ECO:0000313" key="3">
    <source>
        <dbReference type="EMBL" id="KAG4417513.1"/>
    </source>
</evidence>
<sequence length="385" mass="42734">MFRTPAARSLLRSLNKAPTARSSYSAASSQFRNTPALRQLSHKRPQVLAALSRPPTATVSYATKSTPPLDHIDSKAEKKIAETIIKPDPDGVSGESSVRHVFEQGQAPKDESGGEMTAGLKADLETIKETFSLSEVPKESLYIGAAGILPYAATSMSTVFLAFDINHAHNTGSGYLFSPETAHQLLDLVTPIQIGFGAVIISFLGAIHWGMEYSGYGGYHSYRRYMYGVIAPAVAWPTIFMPVEYALITQFFAFNFLYFADARATARGWFPPWYSIYRFVLTFFVGASIVISLVGRGKIVTADHTLKSPVDYIKGDKDAQWVALEREEKERRQALAAADDEEEEEGEDSEDADKEKDDDESDEREDNEKSDEKKDSKKDDKKEKK</sequence>
<evidence type="ECO:0000256" key="2">
    <source>
        <dbReference type="SAM" id="Phobius"/>
    </source>
</evidence>
<dbReference type="Proteomes" id="UP000664132">
    <property type="component" value="Unassembled WGS sequence"/>
</dbReference>
<feature type="compositionally biased region" description="Polar residues" evidence="1">
    <location>
        <begin position="20"/>
        <end position="32"/>
    </location>
</feature>
<keyword evidence="2" id="KW-0812">Transmembrane</keyword>
<name>A0A8H7TES0_9HELO</name>
<feature type="transmembrane region" description="Helical" evidence="2">
    <location>
        <begin position="183"/>
        <end position="204"/>
    </location>
</feature>
<evidence type="ECO:0000313" key="4">
    <source>
        <dbReference type="Proteomes" id="UP000664132"/>
    </source>
</evidence>
<keyword evidence="4" id="KW-1185">Reference proteome</keyword>
<feature type="transmembrane region" description="Helical" evidence="2">
    <location>
        <begin position="276"/>
        <end position="295"/>
    </location>
</feature>
<dbReference type="EMBL" id="JAFJYH010000152">
    <property type="protein sequence ID" value="KAG4417513.1"/>
    <property type="molecule type" value="Genomic_DNA"/>
</dbReference>
<proteinExistence type="predicted"/>
<organism evidence="3 4">
    <name type="scientific">Cadophora malorum</name>
    <dbReference type="NCBI Taxonomy" id="108018"/>
    <lineage>
        <taxon>Eukaryota</taxon>
        <taxon>Fungi</taxon>
        <taxon>Dikarya</taxon>
        <taxon>Ascomycota</taxon>
        <taxon>Pezizomycotina</taxon>
        <taxon>Leotiomycetes</taxon>
        <taxon>Helotiales</taxon>
        <taxon>Ploettnerulaceae</taxon>
        <taxon>Cadophora</taxon>
    </lineage>
</organism>
<feature type="region of interest" description="Disordered" evidence="1">
    <location>
        <begin position="1"/>
        <end position="32"/>
    </location>
</feature>
<dbReference type="AlphaFoldDB" id="A0A8H7TES0"/>
<feature type="transmembrane region" description="Helical" evidence="2">
    <location>
        <begin position="225"/>
        <end position="248"/>
    </location>
</feature>
<evidence type="ECO:0008006" key="5">
    <source>
        <dbReference type="Google" id="ProtNLM"/>
    </source>
</evidence>
<keyword evidence="2" id="KW-0472">Membrane</keyword>
<feature type="region of interest" description="Disordered" evidence="1">
    <location>
        <begin position="330"/>
        <end position="385"/>
    </location>
</feature>
<feature type="compositionally biased region" description="Basic and acidic residues" evidence="1">
    <location>
        <begin position="366"/>
        <end position="385"/>
    </location>
</feature>
<feature type="compositionally biased region" description="Acidic residues" evidence="1">
    <location>
        <begin position="338"/>
        <end position="365"/>
    </location>
</feature>
<dbReference type="PANTHER" id="PTHR15887">
    <property type="entry name" value="TRANSMEMBRANE PROTEIN 69"/>
    <property type="match status" value="1"/>
</dbReference>
<gene>
    <name evidence="3" type="ORF">IFR04_009325</name>
</gene>
<feature type="transmembrane region" description="Helical" evidence="2">
    <location>
        <begin position="141"/>
        <end position="163"/>
    </location>
</feature>
<dbReference type="PANTHER" id="PTHR15887:SF1">
    <property type="entry name" value="TRANSMEMBRANE PROTEIN 69"/>
    <property type="match status" value="1"/>
</dbReference>
<keyword evidence="2" id="KW-1133">Transmembrane helix</keyword>
<comment type="caution">
    <text evidence="3">The sequence shown here is derived from an EMBL/GenBank/DDBJ whole genome shotgun (WGS) entry which is preliminary data.</text>
</comment>
<dbReference type="Pfam" id="PF11911">
    <property type="entry name" value="DUF3429"/>
    <property type="match status" value="1"/>
</dbReference>
<protein>
    <recommendedName>
        <fullName evidence="5">MNN4-regulates the mannosylphosphorylation</fullName>
    </recommendedName>
</protein>
<accession>A0A8H7TES0</accession>
<reference evidence="3" key="1">
    <citation type="submission" date="2021-02" db="EMBL/GenBank/DDBJ databases">
        <title>Genome sequence Cadophora malorum strain M34.</title>
        <authorList>
            <person name="Stefanovic E."/>
            <person name="Vu D."/>
            <person name="Scully C."/>
            <person name="Dijksterhuis J."/>
            <person name="Roader J."/>
            <person name="Houbraken J."/>
        </authorList>
    </citation>
    <scope>NUCLEOTIDE SEQUENCE</scope>
    <source>
        <strain evidence="3">M34</strain>
    </source>
</reference>
<dbReference type="InterPro" id="IPR021836">
    <property type="entry name" value="DUF3429"/>
</dbReference>